<keyword evidence="2" id="KW-1185">Reference proteome</keyword>
<comment type="caution">
    <text evidence="1">The sequence shown here is derived from an EMBL/GenBank/DDBJ whole genome shotgun (WGS) entry which is preliminary data.</text>
</comment>
<reference evidence="1 2" key="1">
    <citation type="journal article" date="2017" name="Gigascience">
        <title>Draft genome of the honey bee ectoparasitic mite, Tropilaelaps mercedesae, is shaped by the parasitic life history.</title>
        <authorList>
            <person name="Dong X."/>
            <person name="Armstrong S.D."/>
            <person name="Xia D."/>
            <person name="Makepeace B.L."/>
            <person name="Darby A.C."/>
            <person name="Kadowaki T."/>
        </authorList>
    </citation>
    <scope>NUCLEOTIDE SEQUENCE [LARGE SCALE GENOMIC DNA]</scope>
    <source>
        <strain evidence="1">Wuxi-XJTLU</strain>
    </source>
</reference>
<gene>
    <name evidence="1" type="ORF">BIW11_01320</name>
</gene>
<dbReference type="Gene3D" id="3.90.70.80">
    <property type="match status" value="1"/>
</dbReference>
<organism evidence="1 2">
    <name type="scientific">Tropilaelaps mercedesae</name>
    <dbReference type="NCBI Taxonomy" id="418985"/>
    <lineage>
        <taxon>Eukaryota</taxon>
        <taxon>Metazoa</taxon>
        <taxon>Ecdysozoa</taxon>
        <taxon>Arthropoda</taxon>
        <taxon>Chelicerata</taxon>
        <taxon>Arachnida</taxon>
        <taxon>Acari</taxon>
        <taxon>Parasitiformes</taxon>
        <taxon>Mesostigmata</taxon>
        <taxon>Gamasina</taxon>
        <taxon>Dermanyssoidea</taxon>
        <taxon>Laelapidae</taxon>
        <taxon>Tropilaelaps</taxon>
    </lineage>
</organism>
<evidence type="ECO:0000313" key="1">
    <source>
        <dbReference type="EMBL" id="OQR72351.1"/>
    </source>
</evidence>
<dbReference type="CDD" id="cd22757">
    <property type="entry name" value="OTU_P87_VP80-like"/>
    <property type="match status" value="1"/>
</dbReference>
<dbReference type="Proteomes" id="UP000192247">
    <property type="component" value="Unassembled WGS sequence"/>
</dbReference>
<accession>A0A1V9XG10</accession>
<name>A0A1V9XG10_9ACAR</name>
<dbReference type="STRING" id="418985.A0A1V9XG10"/>
<proteinExistence type="predicted"/>
<dbReference type="InParanoid" id="A0A1V9XG10"/>
<dbReference type="EMBL" id="MNPL01011967">
    <property type="protein sequence ID" value="OQR72351.1"/>
    <property type="molecule type" value="Genomic_DNA"/>
</dbReference>
<sequence>MRILRTNVLNIEGRQIEHIVIPMRNDGASLFRAISHLVYGSASFAMRVREAVVGHVIDNWTICPIRPLRSDGSSYASAAEYFIDMSRPFAYGGLCELVAAGQLYEFVVEAYLDGELYMSVGEYGCALRRIGITWDTTKAHFDVYQPLDEITGVPIHQEPIEAAPGGLVRGCEPAWRRKAFLEGSPNWLKKWHLLRMQVRLLRRITQIHIACQRAWTKSPQEQTPDLPDHQMNSA</sequence>
<dbReference type="OrthoDB" id="6437120at2759"/>
<evidence type="ECO:0000313" key="2">
    <source>
        <dbReference type="Proteomes" id="UP000192247"/>
    </source>
</evidence>
<dbReference type="AlphaFoldDB" id="A0A1V9XG10"/>
<protein>
    <submittedName>
        <fullName evidence="1">Uncharacterized protein</fullName>
    </submittedName>
</protein>